<feature type="signal peptide" evidence="1">
    <location>
        <begin position="1"/>
        <end position="26"/>
    </location>
</feature>
<dbReference type="EMBL" id="FOFA01000008">
    <property type="protein sequence ID" value="SER04691.1"/>
    <property type="molecule type" value="Genomic_DNA"/>
</dbReference>
<dbReference type="AlphaFoldDB" id="A0A1H9KZL7"/>
<dbReference type="GO" id="GO:0015833">
    <property type="term" value="P:peptide transport"/>
    <property type="evidence" value="ECO:0007669"/>
    <property type="project" value="TreeGrafter"/>
</dbReference>
<dbReference type="Proteomes" id="UP000198504">
    <property type="component" value="Unassembled WGS sequence"/>
</dbReference>
<keyword evidence="1" id="KW-0732">Signal</keyword>
<dbReference type="CDD" id="cd00995">
    <property type="entry name" value="PBP2_NikA_DppA_OppA_like"/>
    <property type="match status" value="1"/>
</dbReference>
<proteinExistence type="predicted"/>
<protein>
    <submittedName>
        <fullName evidence="3">Oligopeptide transport system substrate-binding protein</fullName>
    </submittedName>
</protein>
<evidence type="ECO:0000313" key="4">
    <source>
        <dbReference type="Proteomes" id="UP000198504"/>
    </source>
</evidence>
<sequence>MHTSRLTAGVTALVALALLATGCSSGDEPPGGTEGGAGGAGGTLRISNAITTDPIIPMTVDTATTRVMDMVWTGLVRYDDKLAPYNANAESIKTTDATTFTITLKKDYTFSDGTPVDADSYVDAWNYSAYGPNAAQSASYFSLIKGYDAVNPAAADGSSTPPAPTAKTLSGLKKLGDLEFSVTLTKPMASFPSILGYSIFYPMPKAFFDDPKTYEKLPVGNGPYTMKSLVPGQEVDLVKTPGYNHEDAGKADGINFISFSEDTAAYTAVQGDQLDYAPVPTAYLATFQKDFPDTSALVTGTSMMDMQVPLYQQKYADPNVRIALSMAIDRESIVKALLPGAATPADGWVSPALPGYQKGACGENCSYNPEKAKELWAKASFSGDVVITTLAPQATLFTSVCQSITDTLGVACKVSNVADRTTYKGIAQAFEAPGPIRWGWAIDYPTMENMLVPRFTAGGSSNWMKYASPQFQALIDKANAATDPAQAATQFNAAQAVLGKDMPDVPIYFQQGAAVWSEGTEGMALTGFGWPDLLKAHKTA</sequence>
<dbReference type="STRING" id="1036181.SAMN05421756_10891"/>
<dbReference type="RefSeq" id="WP_170854194.1">
    <property type="nucleotide sequence ID" value="NZ_FOFA01000008.1"/>
</dbReference>
<gene>
    <name evidence="3" type="ORF">SAMN05421756_10891</name>
</gene>
<dbReference type="Gene3D" id="3.40.190.10">
    <property type="entry name" value="Periplasmic binding protein-like II"/>
    <property type="match status" value="1"/>
</dbReference>
<dbReference type="Gene3D" id="3.90.76.10">
    <property type="entry name" value="Dipeptide-binding Protein, Domain 1"/>
    <property type="match status" value="1"/>
</dbReference>
<feature type="domain" description="Solute-binding protein family 5" evidence="2">
    <location>
        <begin position="86"/>
        <end position="461"/>
    </location>
</feature>
<feature type="chain" id="PRO_5011571382" evidence="1">
    <location>
        <begin position="27"/>
        <end position="540"/>
    </location>
</feature>
<reference evidence="4" key="1">
    <citation type="submission" date="2016-10" db="EMBL/GenBank/DDBJ databases">
        <authorList>
            <person name="Varghese N."/>
            <person name="Submissions S."/>
        </authorList>
    </citation>
    <scope>NUCLEOTIDE SEQUENCE [LARGE SCALE GENOMIC DNA]</scope>
    <source>
        <strain evidence="4">CGMCC 4.6856</strain>
    </source>
</reference>
<dbReference type="PROSITE" id="PS51257">
    <property type="entry name" value="PROKAR_LIPOPROTEIN"/>
    <property type="match status" value="1"/>
</dbReference>
<dbReference type="Gene3D" id="3.10.105.10">
    <property type="entry name" value="Dipeptide-binding Protein, Domain 3"/>
    <property type="match status" value="1"/>
</dbReference>
<dbReference type="PANTHER" id="PTHR30290:SF83">
    <property type="entry name" value="ABC TRANSPORTER SUBSTRATE-BINDING PROTEIN"/>
    <property type="match status" value="1"/>
</dbReference>
<dbReference type="Pfam" id="PF00496">
    <property type="entry name" value="SBP_bac_5"/>
    <property type="match status" value="1"/>
</dbReference>
<evidence type="ECO:0000259" key="2">
    <source>
        <dbReference type="Pfam" id="PF00496"/>
    </source>
</evidence>
<dbReference type="GO" id="GO:1904680">
    <property type="term" value="F:peptide transmembrane transporter activity"/>
    <property type="evidence" value="ECO:0007669"/>
    <property type="project" value="TreeGrafter"/>
</dbReference>
<name>A0A1H9KZL7_9ACTN</name>
<evidence type="ECO:0000256" key="1">
    <source>
        <dbReference type="SAM" id="SignalP"/>
    </source>
</evidence>
<dbReference type="SUPFAM" id="SSF53850">
    <property type="entry name" value="Periplasmic binding protein-like II"/>
    <property type="match status" value="1"/>
</dbReference>
<evidence type="ECO:0000313" key="3">
    <source>
        <dbReference type="EMBL" id="SER04691.1"/>
    </source>
</evidence>
<dbReference type="InterPro" id="IPR000914">
    <property type="entry name" value="SBP_5_dom"/>
</dbReference>
<organism evidence="3 4">
    <name type="scientific">Microlunatus flavus</name>
    <dbReference type="NCBI Taxonomy" id="1036181"/>
    <lineage>
        <taxon>Bacteria</taxon>
        <taxon>Bacillati</taxon>
        <taxon>Actinomycetota</taxon>
        <taxon>Actinomycetes</taxon>
        <taxon>Propionibacteriales</taxon>
        <taxon>Propionibacteriaceae</taxon>
        <taxon>Microlunatus</taxon>
    </lineage>
</organism>
<dbReference type="InterPro" id="IPR030678">
    <property type="entry name" value="Peptide/Ni-bd"/>
</dbReference>
<accession>A0A1H9KZL7</accession>
<dbReference type="PIRSF" id="PIRSF002741">
    <property type="entry name" value="MppA"/>
    <property type="match status" value="1"/>
</dbReference>
<dbReference type="GO" id="GO:0043190">
    <property type="term" value="C:ATP-binding cassette (ABC) transporter complex"/>
    <property type="evidence" value="ECO:0007669"/>
    <property type="project" value="InterPro"/>
</dbReference>
<dbReference type="PANTHER" id="PTHR30290">
    <property type="entry name" value="PERIPLASMIC BINDING COMPONENT OF ABC TRANSPORTER"/>
    <property type="match status" value="1"/>
</dbReference>
<keyword evidence="4" id="KW-1185">Reference proteome</keyword>
<dbReference type="InterPro" id="IPR039424">
    <property type="entry name" value="SBP_5"/>
</dbReference>
<dbReference type="GO" id="GO:0042597">
    <property type="term" value="C:periplasmic space"/>
    <property type="evidence" value="ECO:0007669"/>
    <property type="project" value="UniProtKB-ARBA"/>
</dbReference>